<dbReference type="InterPro" id="IPR003010">
    <property type="entry name" value="C-N_Hydrolase"/>
</dbReference>
<feature type="transmembrane region" description="Helical" evidence="8">
    <location>
        <begin position="196"/>
        <end position="218"/>
    </location>
</feature>
<evidence type="ECO:0000259" key="9">
    <source>
        <dbReference type="PROSITE" id="PS50263"/>
    </source>
</evidence>
<feature type="transmembrane region" description="Helical" evidence="8">
    <location>
        <begin position="66"/>
        <end position="85"/>
    </location>
</feature>
<dbReference type="EC" id="2.3.1.269" evidence="8"/>
<reference evidence="10 11" key="1">
    <citation type="submission" date="2021-01" db="EMBL/GenBank/DDBJ databases">
        <title>Sequencing the genomes of 1000 actinobacteria strains.</title>
        <authorList>
            <person name="Klenk H.-P."/>
        </authorList>
    </citation>
    <scope>NUCLEOTIDE SEQUENCE [LARGE SCALE GENOMIC DNA]</scope>
    <source>
        <strain evidence="10 11">DSM 18662</strain>
    </source>
</reference>
<comment type="subcellular location">
    <subcellularLocation>
        <location evidence="1 8">Cell membrane</location>
        <topology evidence="1 8">Multi-pass membrane protein</topology>
    </subcellularLocation>
</comment>
<keyword evidence="3 8" id="KW-0808">Transferase</keyword>
<feature type="transmembrane region" description="Helical" evidence="8">
    <location>
        <begin position="42"/>
        <end position="59"/>
    </location>
</feature>
<dbReference type="InterPro" id="IPR004563">
    <property type="entry name" value="Apolipo_AcylTrfase"/>
</dbReference>
<evidence type="ECO:0000256" key="8">
    <source>
        <dbReference type="HAMAP-Rule" id="MF_01148"/>
    </source>
</evidence>
<organism evidence="10 11">
    <name type="scientific">Microlunatus panaciterrae</name>
    <dbReference type="NCBI Taxonomy" id="400768"/>
    <lineage>
        <taxon>Bacteria</taxon>
        <taxon>Bacillati</taxon>
        <taxon>Actinomycetota</taxon>
        <taxon>Actinomycetes</taxon>
        <taxon>Propionibacteriales</taxon>
        <taxon>Propionibacteriaceae</taxon>
        <taxon>Microlunatus</taxon>
    </lineage>
</organism>
<dbReference type="SUPFAM" id="SSF56317">
    <property type="entry name" value="Carbon-nitrogen hydrolase"/>
    <property type="match status" value="1"/>
</dbReference>
<dbReference type="InterPro" id="IPR045378">
    <property type="entry name" value="LNT_N"/>
</dbReference>
<keyword evidence="4 8" id="KW-0812">Transmembrane</keyword>
<dbReference type="PROSITE" id="PS50263">
    <property type="entry name" value="CN_HYDROLASE"/>
    <property type="match status" value="1"/>
</dbReference>
<keyword evidence="6 8" id="KW-0472">Membrane</keyword>
<evidence type="ECO:0000256" key="3">
    <source>
        <dbReference type="ARBA" id="ARBA00022679"/>
    </source>
</evidence>
<dbReference type="Pfam" id="PF20154">
    <property type="entry name" value="LNT_N"/>
    <property type="match status" value="1"/>
</dbReference>
<comment type="catalytic activity">
    <reaction evidence="8">
        <text>N-terminal S-1,2-diacyl-sn-glyceryl-L-cysteinyl-[lipoprotein] + a glycerophospholipid = N-acyl-S-1,2-diacyl-sn-glyceryl-L-cysteinyl-[lipoprotein] + a 2-acyl-sn-glycero-3-phospholipid + H(+)</text>
        <dbReference type="Rhea" id="RHEA:48228"/>
        <dbReference type="Rhea" id="RHEA-COMP:14681"/>
        <dbReference type="Rhea" id="RHEA-COMP:14684"/>
        <dbReference type="ChEBI" id="CHEBI:15378"/>
        <dbReference type="ChEBI" id="CHEBI:136912"/>
        <dbReference type="ChEBI" id="CHEBI:140656"/>
        <dbReference type="ChEBI" id="CHEBI:140657"/>
        <dbReference type="ChEBI" id="CHEBI:140660"/>
        <dbReference type="EC" id="2.3.1.269"/>
    </reaction>
</comment>
<evidence type="ECO:0000256" key="5">
    <source>
        <dbReference type="ARBA" id="ARBA00022989"/>
    </source>
</evidence>
<sequence length="554" mass="60593">MTLIPRPGRLVGLERLRLRSRLPLVLLGGVAMGLSWQPYNWWPLLLVGLPAFTLGVFRLQRLRQAFGLGYVFGLVMLSVTINWLHVLGFPVMAALILFESLFFGCLGIGISLVTRLRVWPLGVACLWVLCEFGYSRIPFGGFGWTRIGYAAVDTPLSGFFPIVGVVGVSFLVALTGQLVAWFTLHVLGQRVAEDPIRLRTAVPAAALVFVLVGTGLGLQHWQNEPLAGTKGSVNVGIVQGNVPGRGMEAMGRARTVTNNHLRETIKLTLKVREGITPQPDFILWPENSTDIDPLLDSQTRAVVQSATQLADRPILVGAVMAGPGEDERQTTALWWDPTRGVLARYDKRNLVPFGEWIPFRDELLPVIPMLKLVGAQSIPGTKPGVLHVPLTDGRRIAVGDVICFELAYDTTVYQTMTNGAQLLMVQSNNATYGGTGQIEQQFAITRARAMESRREIAVATTNSVSGFIDRDGRVVFRTKQFTADSAVRALPLRTSLTPAVRFAPWLDLALALAGGVFLLLGFLARRRADRASFGLVRENGGQPDLSRPEKEAAE</sequence>
<comment type="pathway">
    <text evidence="8">Protein modification; lipoprotein biosynthesis (N-acyl transfer).</text>
</comment>
<keyword evidence="7 8" id="KW-0012">Acyltransferase</keyword>
<dbReference type="CDD" id="cd07571">
    <property type="entry name" value="ALP_N-acyl_transferase"/>
    <property type="match status" value="1"/>
</dbReference>
<dbReference type="PANTHER" id="PTHR38686">
    <property type="entry name" value="APOLIPOPROTEIN N-ACYLTRANSFERASE"/>
    <property type="match status" value="1"/>
</dbReference>
<evidence type="ECO:0000256" key="2">
    <source>
        <dbReference type="ARBA" id="ARBA00022475"/>
    </source>
</evidence>
<dbReference type="InterPro" id="IPR036526">
    <property type="entry name" value="C-N_Hydrolase_sf"/>
</dbReference>
<dbReference type="RefSeq" id="WP_204915895.1">
    <property type="nucleotide sequence ID" value="NZ_BAAAQP010000003.1"/>
</dbReference>
<comment type="similarity">
    <text evidence="8">Belongs to the CN hydrolase family. Apolipoprotein N-acyltransferase subfamily.</text>
</comment>
<feature type="transmembrane region" description="Helical" evidence="8">
    <location>
        <begin position="159"/>
        <end position="184"/>
    </location>
</feature>
<feature type="domain" description="CN hydrolase" evidence="9">
    <location>
        <begin position="233"/>
        <end position="492"/>
    </location>
</feature>
<feature type="transmembrane region" description="Helical" evidence="8">
    <location>
        <begin position="91"/>
        <end position="113"/>
    </location>
</feature>
<dbReference type="Proteomes" id="UP000704762">
    <property type="component" value="Unassembled WGS sequence"/>
</dbReference>
<keyword evidence="5 8" id="KW-1133">Transmembrane helix</keyword>
<evidence type="ECO:0000256" key="6">
    <source>
        <dbReference type="ARBA" id="ARBA00023136"/>
    </source>
</evidence>
<evidence type="ECO:0000256" key="1">
    <source>
        <dbReference type="ARBA" id="ARBA00004651"/>
    </source>
</evidence>
<evidence type="ECO:0000256" key="4">
    <source>
        <dbReference type="ARBA" id="ARBA00022692"/>
    </source>
</evidence>
<accession>A0ABS2RDV8</accession>
<dbReference type="GO" id="GO:0016746">
    <property type="term" value="F:acyltransferase activity"/>
    <property type="evidence" value="ECO:0007669"/>
    <property type="project" value="UniProtKB-KW"/>
</dbReference>
<dbReference type="PANTHER" id="PTHR38686:SF1">
    <property type="entry name" value="APOLIPOPROTEIN N-ACYLTRANSFERASE"/>
    <property type="match status" value="1"/>
</dbReference>
<evidence type="ECO:0000313" key="10">
    <source>
        <dbReference type="EMBL" id="MBM7797170.1"/>
    </source>
</evidence>
<dbReference type="EMBL" id="JAFBCF010000001">
    <property type="protein sequence ID" value="MBM7797170.1"/>
    <property type="molecule type" value="Genomic_DNA"/>
</dbReference>
<gene>
    <name evidence="8" type="primary">lnt</name>
    <name evidence="10" type="ORF">JOE57_000091</name>
</gene>
<comment type="caution">
    <text evidence="10">The sequence shown here is derived from an EMBL/GenBank/DDBJ whole genome shotgun (WGS) entry which is preliminary data.</text>
</comment>
<protein>
    <recommendedName>
        <fullName evidence="8">Apolipoprotein N-acyltransferase</fullName>
        <shortName evidence="8">ALP N-acyltransferase</shortName>
        <ecNumber evidence="8">2.3.1.269</ecNumber>
    </recommendedName>
</protein>
<dbReference type="Gene3D" id="3.60.110.10">
    <property type="entry name" value="Carbon-nitrogen hydrolase"/>
    <property type="match status" value="1"/>
</dbReference>
<evidence type="ECO:0000313" key="11">
    <source>
        <dbReference type="Proteomes" id="UP000704762"/>
    </source>
</evidence>
<name>A0ABS2RDV8_9ACTN</name>
<comment type="function">
    <text evidence="8">Catalyzes the phospholipid dependent N-acylation of the N-terminal cysteine of apolipoprotein, the last step in lipoprotein maturation.</text>
</comment>
<feature type="transmembrane region" description="Helical" evidence="8">
    <location>
        <begin position="502"/>
        <end position="523"/>
    </location>
</feature>
<keyword evidence="11" id="KW-1185">Reference proteome</keyword>
<evidence type="ECO:0000256" key="7">
    <source>
        <dbReference type="ARBA" id="ARBA00023315"/>
    </source>
</evidence>
<dbReference type="NCBIfam" id="TIGR00546">
    <property type="entry name" value="lnt"/>
    <property type="match status" value="1"/>
</dbReference>
<dbReference type="Pfam" id="PF00795">
    <property type="entry name" value="CN_hydrolase"/>
    <property type="match status" value="1"/>
</dbReference>
<keyword evidence="2 8" id="KW-1003">Cell membrane</keyword>
<feature type="transmembrane region" description="Helical" evidence="8">
    <location>
        <begin position="118"/>
        <end position="139"/>
    </location>
</feature>
<dbReference type="HAMAP" id="MF_01148">
    <property type="entry name" value="Lnt"/>
    <property type="match status" value="1"/>
</dbReference>
<proteinExistence type="inferred from homology"/>